<reference evidence="1 2" key="1">
    <citation type="submission" date="2017-09" db="EMBL/GenBank/DDBJ databases">
        <title>Depth-based differentiation of microbial function through sediment-hosted aquifers and enrichment of novel symbionts in the deep terrestrial subsurface.</title>
        <authorList>
            <person name="Probst A.J."/>
            <person name="Ladd B."/>
            <person name="Jarett J.K."/>
            <person name="Geller-Mcgrath D.E."/>
            <person name="Sieber C.M."/>
            <person name="Emerson J.B."/>
            <person name="Anantharaman K."/>
            <person name="Thomas B.C."/>
            <person name="Malmstrom R."/>
            <person name="Stieglmeier M."/>
            <person name="Klingl A."/>
            <person name="Woyke T."/>
            <person name="Ryan C.M."/>
            <person name="Banfield J.F."/>
        </authorList>
    </citation>
    <scope>NUCLEOTIDE SEQUENCE [LARGE SCALE GENOMIC DNA]</scope>
    <source>
        <strain evidence="1">CG22_combo_CG10-13_8_21_14_all_32_8</strain>
    </source>
</reference>
<evidence type="ECO:0000313" key="2">
    <source>
        <dbReference type="Proteomes" id="UP000229176"/>
    </source>
</evidence>
<organism evidence="1 2">
    <name type="scientific">Candidatus Nomurabacteria bacterium CG22_combo_CG10-13_8_21_14_all_32_8</name>
    <dbReference type="NCBI Taxonomy" id="1974732"/>
    <lineage>
        <taxon>Bacteria</taxon>
        <taxon>Candidatus Nomuraibacteriota</taxon>
    </lineage>
</organism>
<proteinExistence type="predicted"/>
<dbReference type="EMBL" id="PCTI01000001">
    <property type="protein sequence ID" value="PIP69301.1"/>
    <property type="molecule type" value="Genomic_DNA"/>
</dbReference>
<gene>
    <name evidence="1" type="ORF">COW91_00205</name>
</gene>
<sequence>MSKFEWVSDSKEAKEIKNKINQEGWESQEVDTGAAVLIGKKEEMVDLENKLENEGRTKDLATYIKLHKETLLSEEDPELGDLTKAMIKLPENLRKPGLVFPIKITPEKLLLKYLDKTNNISFCEINYHKIDEIKEAGATNTFIKNKLAELGFYGFYDSSDQVGMINWDKTEGKTKEIFRKVLKELELAETGKKKRLEEEAQEKKTKEFEF</sequence>
<protein>
    <submittedName>
        <fullName evidence="1">Uncharacterized protein</fullName>
    </submittedName>
</protein>
<dbReference type="AlphaFoldDB" id="A0A2H0CHM8"/>
<comment type="caution">
    <text evidence="1">The sequence shown here is derived from an EMBL/GenBank/DDBJ whole genome shotgun (WGS) entry which is preliminary data.</text>
</comment>
<evidence type="ECO:0000313" key="1">
    <source>
        <dbReference type="EMBL" id="PIP69301.1"/>
    </source>
</evidence>
<accession>A0A2H0CHM8</accession>
<dbReference type="Proteomes" id="UP000229176">
    <property type="component" value="Unassembled WGS sequence"/>
</dbReference>
<name>A0A2H0CHM8_9BACT</name>